<feature type="signal peptide" evidence="1">
    <location>
        <begin position="1"/>
        <end position="26"/>
    </location>
</feature>
<protein>
    <submittedName>
        <fullName evidence="4">Lytic murein transglycosylase</fullName>
    </submittedName>
</protein>
<dbReference type="InterPro" id="IPR031304">
    <property type="entry name" value="SLT_2"/>
</dbReference>
<dbReference type="OrthoDB" id="9808544at2"/>
<dbReference type="InterPro" id="IPR002477">
    <property type="entry name" value="Peptidoglycan-bd-like"/>
</dbReference>
<dbReference type="EMBL" id="FOZW01000010">
    <property type="protein sequence ID" value="SFT10393.1"/>
    <property type="molecule type" value="Genomic_DNA"/>
</dbReference>
<sequence>MRSLSFLTAALLPLVLPLVQPMAAQAQPAPCGGDFRAFLQGVSDEAVAQGADPAVAQRFFAGLRQDPKVLKADRAQGIFQSPFIEFSRKLISQDRLDKGRRKATEWDAVFDRIEAEYGVSRGVLLAFWAFETDYGGYQGNFNTANALATLAHDCRRPELFRPQLLAALELYQHGDFDPATTTGAWAGEIGMVQMLPKDIIENGVDGDGDGHVTLKTSVPDALMSGGRMLSSLGWRPNEPWLQEITLPDGFDWALSGLETTMSVAEWERLGVSGRNGALDDGRLQASIVLPQGRGGPAFIAYPNFRVFFEWNQSFTYVLTAAYFATRLEGSPVYDAGNPAPGLAGPQMQQLQRKLQARGHDVGEVDGILGAGTRAAVRAMQAELGLPVDGWPTAELLQAF</sequence>
<evidence type="ECO:0000256" key="1">
    <source>
        <dbReference type="SAM" id="SignalP"/>
    </source>
</evidence>
<name>A0A1I6V9I1_9RHOB</name>
<organism evidence="4 5">
    <name type="scientific">Alloyangia pacifica</name>
    <dbReference type="NCBI Taxonomy" id="311180"/>
    <lineage>
        <taxon>Bacteria</taxon>
        <taxon>Pseudomonadati</taxon>
        <taxon>Pseudomonadota</taxon>
        <taxon>Alphaproteobacteria</taxon>
        <taxon>Rhodobacterales</taxon>
        <taxon>Roseobacteraceae</taxon>
        <taxon>Alloyangia</taxon>
    </lineage>
</organism>
<keyword evidence="1" id="KW-0732">Signal</keyword>
<reference evidence="5" key="1">
    <citation type="submission" date="2016-10" db="EMBL/GenBank/DDBJ databases">
        <authorList>
            <person name="Varghese N."/>
            <person name="Submissions S."/>
        </authorList>
    </citation>
    <scope>NUCLEOTIDE SEQUENCE [LARGE SCALE GENOMIC DNA]</scope>
    <source>
        <strain evidence="5">DSM 26894</strain>
    </source>
</reference>
<dbReference type="GO" id="GO:0008933">
    <property type="term" value="F:peptidoglycan lytic transglycosylase activity"/>
    <property type="evidence" value="ECO:0007669"/>
    <property type="project" value="TreeGrafter"/>
</dbReference>
<dbReference type="GO" id="GO:0009253">
    <property type="term" value="P:peptidoglycan catabolic process"/>
    <property type="evidence" value="ECO:0007669"/>
    <property type="project" value="TreeGrafter"/>
</dbReference>
<dbReference type="SUPFAM" id="SSF53955">
    <property type="entry name" value="Lysozyme-like"/>
    <property type="match status" value="1"/>
</dbReference>
<feature type="domain" description="Peptidoglycan binding-like" evidence="2">
    <location>
        <begin position="344"/>
        <end position="398"/>
    </location>
</feature>
<dbReference type="Gene3D" id="1.10.530.10">
    <property type="match status" value="1"/>
</dbReference>
<keyword evidence="5" id="KW-1185">Reference proteome</keyword>
<dbReference type="PANTHER" id="PTHR30163:SF8">
    <property type="entry name" value="LYTIC MUREIN TRANSGLYCOSYLASE"/>
    <property type="match status" value="1"/>
</dbReference>
<dbReference type="InterPro" id="IPR011970">
    <property type="entry name" value="MltB_2"/>
</dbReference>
<evidence type="ECO:0000259" key="3">
    <source>
        <dbReference type="Pfam" id="PF13406"/>
    </source>
</evidence>
<feature type="chain" id="PRO_5011665366" evidence="1">
    <location>
        <begin position="27"/>
        <end position="399"/>
    </location>
</feature>
<gene>
    <name evidence="4" type="ORF">SAMN04488050_110109</name>
</gene>
<evidence type="ECO:0000259" key="2">
    <source>
        <dbReference type="Pfam" id="PF01471"/>
    </source>
</evidence>
<dbReference type="Pfam" id="PF01471">
    <property type="entry name" value="PG_binding_1"/>
    <property type="match status" value="1"/>
</dbReference>
<dbReference type="NCBIfam" id="TIGR02283">
    <property type="entry name" value="MltB_2"/>
    <property type="match status" value="1"/>
</dbReference>
<evidence type="ECO:0000313" key="5">
    <source>
        <dbReference type="Proteomes" id="UP000199392"/>
    </source>
</evidence>
<dbReference type="Proteomes" id="UP000199392">
    <property type="component" value="Unassembled WGS sequence"/>
</dbReference>
<dbReference type="Pfam" id="PF13406">
    <property type="entry name" value="SLT_2"/>
    <property type="match status" value="1"/>
</dbReference>
<feature type="domain" description="Transglycosylase SLT" evidence="3">
    <location>
        <begin position="35"/>
        <end position="324"/>
    </location>
</feature>
<dbReference type="Gene3D" id="1.10.101.10">
    <property type="entry name" value="PGBD-like superfamily/PGBD"/>
    <property type="match status" value="1"/>
</dbReference>
<dbReference type="RefSeq" id="WP_092427787.1">
    <property type="nucleotide sequence ID" value="NZ_FNCL01000010.1"/>
</dbReference>
<dbReference type="InterPro" id="IPR023346">
    <property type="entry name" value="Lysozyme-like_dom_sf"/>
</dbReference>
<dbReference type="STRING" id="311180.SAMN04488050_110109"/>
<dbReference type="Gene3D" id="1.10.8.350">
    <property type="entry name" value="Bacterial muramidase"/>
    <property type="match status" value="1"/>
</dbReference>
<accession>A0A1I6V9I1</accession>
<dbReference type="PANTHER" id="PTHR30163">
    <property type="entry name" value="MEMBRANE-BOUND LYTIC MUREIN TRANSGLYCOSYLASE B"/>
    <property type="match status" value="1"/>
</dbReference>
<dbReference type="AlphaFoldDB" id="A0A1I6V9I1"/>
<evidence type="ECO:0000313" key="4">
    <source>
        <dbReference type="EMBL" id="SFT10393.1"/>
    </source>
</evidence>
<dbReference type="InterPro" id="IPR036366">
    <property type="entry name" value="PGBDSf"/>
</dbReference>
<dbReference type="InterPro" id="IPR036365">
    <property type="entry name" value="PGBD-like_sf"/>
</dbReference>
<proteinExistence type="predicted"/>
<dbReference type="SUPFAM" id="SSF47090">
    <property type="entry name" value="PGBD-like"/>
    <property type="match status" value="1"/>
</dbReference>
<dbReference type="InterPro" id="IPR043426">
    <property type="entry name" value="MltB-like"/>
</dbReference>